<dbReference type="InterPro" id="IPR000182">
    <property type="entry name" value="GNAT_dom"/>
</dbReference>
<evidence type="ECO:0000259" key="1">
    <source>
        <dbReference type="PROSITE" id="PS51186"/>
    </source>
</evidence>
<dbReference type="AlphaFoldDB" id="A0A0K6GX53"/>
<feature type="domain" description="N-acetyltransferase" evidence="1">
    <location>
        <begin position="11"/>
        <end position="171"/>
    </location>
</feature>
<dbReference type="OrthoDB" id="9797989at2"/>
<dbReference type="RefSeq" id="WP_055438163.1">
    <property type="nucleotide sequence ID" value="NZ_CYHB01000001.1"/>
</dbReference>
<protein>
    <submittedName>
        <fullName evidence="2">Predicted acetyltransferase</fullName>
    </submittedName>
</protein>
<dbReference type="PANTHER" id="PTHR39173">
    <property type="entry name" value="ACETYLTRANSFERASE"/>
    <property type="match status" value="1"/>
</dbReference>
<dbReference type="PROSITE" id="PS51186">
    <property type="entry name" value="GNAT"/>
    <property type="match status" value="1"/>
</dbReference>
<dbReference type="Gene3D" id="3.40.630.30">
    <property type="match status" value="1"/>
</dbReference>
<gene>
    <name evidence="2" type="ORF">Ga0061064_0474</name>
</gene>
<dbReference type="SUPFAM" id="SSF55729">
    <property type="entry name" value="Acyl-CoA N-acyltransferases (Nat)"/>
    <property type="match status" value="1"/>
</dbReference>
<evidence type="ECO:0000313" key="3">
    <source>
        <dbReference type="Proteomes" id="UP000182598"/>
    </source>
</evidence>
<dbReference type="Pfam" id="PF00583">
    <property type="entry name" value="Acetyltransf_1"/>
    <property type="match status" value="1"/>
</dbReference>
<dbReference type="EMBL" id="CYHB01000001">
    <property type="protein sequence ID" value="CUA83194.1"/>
    <property type="molecule type" value="Genomic_DNA"/>
</dbReference>
<reference evidence="3" key="1">
    <citation type="submission" date="2015-08" db="EMBL/GenBank/DDBJ databases">
        <authorList>
            <person name="Varghese N."/>
        </authorList>
    </citation>
    <scope>NUCLEOTIDE SEQUENCE [LARGE SCALE GENOMIC DNA]</scope>
    <source>
        <strain evidence="3">DSM 27808</strain>
    </source>
</reference>
<keyword evidence="3" id="KW-1185">Reference proteome</keyword>
<keyword evidence="2" id="KW-0808">Transferase</keyword>
<dbReference type="Proteomes" id="UP000182598">
    <property type="component" value="Unassembled WGS sequence"/>
</dbReference>
<name>A0A0K6GX53_9GAMM</name>
<sequence length="176" mass="19693">MTTHNNYRLILPTDRLKTSYAAYINELGDEERYPFPLDFDHSDFAAMLARIEGIRTGAAVPAGFVQSSTYWMVDGDEIIGCTNIRHRLNAQIEHCGGHIGLSIRPQFRCKGLGNTLLLLSLKKARELGIDVAHIHCHSHNHASKAMIEACGGQLHSELQIDAELISRYRIELSQVI</sequence>
<evidence type="ECO:0000313" key="2">
    <source>
        <dbReference type="EMBL" id="CUA83194.1"/>
    </source>
</evidence>
<dbReference type="GO" id="GO:0016747">
    <property type="term" value="F:acyltransferase activity, transferring groups other than amino-acyl groups"/>
    <property type="evidence" value="ECO:0007669"/>
    <property type="project" value="InterPro"/>
</dbReference>
<proteinExistence type="predicted"/>
<accession>A0A0K6GX53</accession>
<dbReference type="InterPro" id="IPR016181">
    <property type="entry name" value="Acyl_CoA_acyltransferase"/>
</dbReference>
<organism evidence="2 3">
    <name type="scientific">Pseudidiomarina woesei</name>
    <dbReference type="NCBI Taxonomy" id="1381080"/>
    <lineage>
        <taxon>Bacteria</taxon>
        <taxon>Pseudomonadati</taxon>
        <taxon>Pseudomonadota</taxon>
        <taxon>Gammaproteobacteria</taxon>
        <taxon>Alteromonadales</taxon>
        <taxon>Idiomarinaceae</taxon>
        <taxon>Pseudidiomarina</taxon>
    </lineage>
</organism>
<dbReference type="PANTHER" id="PTHR39173:SF1">
    <property type="entry name" value="ACETYLTRANSFERASE"/>
    <property type="match status" value="1"/>
</dbReference>